<dbReference type="Gene3D" id="3.40.50.2300">
    <property type="match status" value="2"/>
</dbReference>
<dbReference type="InterPro" id="IPR028081">
    <property type="entry name" value="Leu-bd"/>
</dbReference>
<keyword evidence="4" id="KW-0029">Amino-acid transport</keyword>
<organism evidence="7 8">
    <name type="scientific">Candidatus Kuenenbacteria bacterium GW2011_GWA2_42_15</name>
    <dbReference type="NCBI Taxonomy" id="1618677"/>
    <lineage>
        <taxon>Bacteria</taxon>
        <taxon>Candidatus Kueneniibacteriota</taxon>
    </lineage>
</organism>
<sequence length="377" mass="41979">MKKQIWIPILIIAVVIVGLVIFLPKSKKQVDKEPIKIGVILPLTGTSADAGQYVKSGLVMAEKEINDNLNLKYNVELFFEDSQYKSEVAVTAINKLISVDKINYIIGEYGSSQTLAITPIAEQNKVILLTPASQATKITTAGDFIFRTQTTAKQEADFFSDFVYKAIGNKRLNILALNTDYGLSYIENFSSFYEKIGGNLGLSQTFDAKEVDFRTILLKSKADKAEAVILTGNRNMNGLILKQIKELDLTFQLFATSVTEGKELLEIAGEQAEGLVYPYPFDAESENFAQKSFQERYQKIYGSKSEMLAANGYDTLSLLSYCFEKVGTEVEKVKNCLYGVKDYQGASGVLSFDKNGDVVKEFILKTIKNGQFVPYEK</sequence>
<keyword evidence="5" id="KW-0812">Transmembrane</keyword>
<name>A0A0G0YSX4_9BACT</name>
<evidence type="ECO:0000256" key="2">
    <source>
        <dbReference type="ARBA" id="ARBA00022448"/>
    </source>
</evidence>
<dbReference type="SUPFAM" id="SSF53822">
    <property type="entry name" value="Periplasmic binding protein-like I"/>
    <property type="match status" value="1"/>
</dbReference>
<dbReference type="PRINTS" id="PR00337">
    <property type="entry name" value="LEUILEVALBP"/>
</dbReference>
<dbReference type="Pfam" id="PF13458">
    <property type="entry name" value="Peripla_BP_6"/>
    <property type="match status" value="1"/>
</dbReference>
<evidence type="ECO:0000259" key="6">
    <source>
        <dbReference type="Pfam" id="PF13458"/>
    </source>
</evidence>
<comment type="caution">
    <text evidence="7">The sequence shown here is derived from an EMBL/GenBank/DDBJ whole genome shotgun (WGS) entry which is preliminary data.</text>
</comment>
<keyword evidence="5" id="KW-1133">Transmembrane helix</keyword>
<keyword evidence="3" id="KW-0732">Signal</keyword>
<dbReference type="PANTHER" id="PTHR30483">
    <property type="entry name" value="LEUCINE-SPECIFIC-BINDING PROTEIN"/>
    <property type="match status" value="1"/>
</dbReference>
<evidence type="ECO:0000256" key="1">
    <source>
        <dbReference type="ARBA" id="ARBA00010062"/>
    </source>
</evidence>
<accession>A0A0G0YSX4</accession>
<evidence type="ECO:0000313" key="7">
    <source>
        <dbReference type="EMBL" id="KKS39727.1"/>
    </source>
</evidence>
<keyword evidence="2" id="KW-0813">Transport</keyword>
<feature type="transmembrane region" description="Helical" evidence="5">
    <location>
        <begin position="6"/>
        <end position="23"/>
    </location>
</feature>
<dbReference type="PANTHER" id="PTHR30483:SF6">
    <property type="entry name" value="PERIPLASMIC BINDING PROTEIN OF ABC TRANSPORTER FOR NATURAL AMINO ACIDS"/>
    <property type="match status" value="1"/>
</dbReference>
<evidence type="ECO:0000256" key="5">
    <source>
        <dbReference type="SAM" id="Phobius"/>
    </source>
</evidence>
<reference evidence="7 8" key="1">
    <citation type="journal article" date="2015" name="Nature">
        <title>rRNA introns, odd ribosomes, and small enigmatic genomes across a large radiation of phyla.</title>
        <authorList>
            <person name="Brown C.T."/>
            <person name="Hug L.A."/>
            <person name="Thomas B.C."/>
            <person name="Sharon I."/>
            <person name="Castelle C.J."/>
            <person name="Singh A."/>
            <person name="Wilkins M.J."/>
            <person name="Williams K.H."/>
            <person name="Banfield J.F."/>
        </authorList>
    </citation>
    <scope>NUCLEOTIDE SEQUENCE [LARGE SCALE GENOMIC DNA]</scope>
</reference>
<dbReference type="AlphaFoldDB" id="A0A0G0YSX4"/>
<evidence type="ECO:0000313" key="8">
    <source>
        <dbReference type="Proteomes" id="UP000034516"/>
    </source>
</evidence>
<keyword evidence="7" id="KW-0675">Receptor</keyword>
<dbReference type="EMBL" id="LCCW01000057">
    <property type="protein sequence ID" value="KKS39727.1"/>
    <property type="molecule type" value="Genomic_DNA"/>
</dbReference>
<feature type="domain" description="Leucine-binding protein" evidence="6">
    <location>
        <begin position="34"/>
        <end position="365"/>
    </location>
</feature>
<dbReference type="CDD" id="cd19984">
    <property type="entry name" value="PBP1_ABC_ligand_binding-like"/>
    <property type="match status" value="1"/>
</dbReference>
<dbReference type="InterPro" id="IPR051010">
    <property type="entry name" value="BCAA_transport"/>
</dbReference>
<comment type="similarity">
    <text evidence="1">Belongs to the leucine-binding protein family.</text>
</comment>
<gene>
    <name evidence="7" type="ORF">UV02_C0057G0009</name>
</gene>
<dbReference type="InterPro" id="IPR000709">
    <property type="entry name" value="Leu_Ile_Val-bd"/>
</dbReference>
<evidence type="ECO:0000256" key="3">
    <source>
        <dbReference type="ARBA" id="ARBA00022729"/>
    </source>
</evidence>
<proteinExistence type="inferred from homology"/>
<dbReference type="GO" id="GO:0006865">
    <property type="term" value="P:amino acid transport"/>
    <property type="evidence" value="ECO:0007669"/>
    <property type="project" value="UniProtKB-KW"/>
</dbReference>
<keyword evidence="5" id="KW-0472">Membrane</keyword>
<protein>
    <submittedName>
        <fullName evidence="7">Extracellular ligand-binding receptor</fullName>
    </submittedName>
</protein>
<dbReference type="InterPro" id="IPR028082">
    <property type="entry name" value="Peripla_BP_I"/>
</dbReference>
<evidence type="ECO:0000256" key="4">
    <source>
        <dbReference type="ARBA" id="ARBA00022970"/>
    </source>
</evidence>
<dbReference type="Proteomes" id="UP000034516">
    <property type="component" value="Unassembled WGS sequence"/>
</dbReference>